<evidence type="ECO:0000256" key="2">
    <source>
        <dbReference type="ARBA" id="ARBA00022723"/>
    </source>
</evidence>
<dbReference type="EMBL" id="CAJPIZ010029568">
    <property type="protein sequence ID" value="CAG2119728.1"/>
    <property type="molecule type" value="Genomic_DNA"/>
</dbReference>
<dbReference type="AlphaFoldDB" id="A0A7R9LNB7"/>
<dbReference type="InterPro" id="IPR001192">
    <property type="entry name" value="PI-PLC_fam"/>
</dbReference>
<evidence type="ECO:0000313" key="8">
    <source>
        <dbReference type="Proteomes" id="UP000759131"/>
    </source>
</evidence>
<dbReference type="GO" id="GO:0006629">
    <property type="term" value="P:lipid metabolic process"/>
    <property type="evidence" value="ECO:0007669"/>
    <property type="project" value="InterPro"/>
</dbReference>
<evidence type="ECO:0000256" key="4">
    <source>
        <dbReference type="ARBA" id="ARBA00023157"/>
    </source>
</evidence>
<evidence type="ECO:0000259" key="6">
    <source>
        <dbReference type="Pfam" id="PF00388"/>
    </source>
</evidence>
<dbReference type="Pfam" id="PF00388">
    <property type="entry name" value="PI-PLC-X"/>
    <property type="match status" value="1"/>
</dbReference>
<feature type="non-terminal residue" evidence="7">
    <location>
        <position position="1"/>
    </location>
</feature>
<dbReference type="OrthoDB" id="269822at2759"/>
<evidence type="ECO:0000256" key="1">
    <source>
        <dbReference type="ARBA" id="ARBA00000110"/>
    </source>
</evidence>
<protein>
    <recommendedName>
        <fullName evidence="6">Phosphatidylinositol-specific phospholipase C X domain-containing protein</fullName>
    </recommendedName>
</protein>
<dbReference type="GO" id="GO:0004435">
    <property type="term" value="F:phosphatidylinositol-4,5-bisphosphate phospholipase C activity"/>
    <property type="evidence" value="ECO:0007669"/>
    <property type="project" value="TreeGrafter"/>
</dbReference>
<reference evidence="7" key="1">
    <citation type="submission" date="2020-11" db="EMBL/GenBank/DDBJ databases">
        <authorList>
            <person name="Tran Van P."/>
        </authorList>
    </citation>
    <scope>NUCLEOTIDE SEQUENCE</scope>
</reference>
<evidence type="ECO:0000256" key="5">
    <source>
        <dbReference type="ARBA" id="ARBA00023239"/>
    </source>
</evidence>
<comment type="catalytic activity">
    <reaction evidence="1">
        <text>an N-(acyl)-sphingosylphosphoethanolamine = an N-(acyl)-sphingosyl-1,3-cyclic phosphate + ethanolamine</text>
        <dbReference type="Rhea" id="RHEA:60648"/>
        <dbReference type="ChEBI" id="CHEBI:57603"/>
        <dbReference type="ChEBI" id="CHEBI:143891"/>
        <dbReference type="ChEBI" id="CHEBI:143892"/>
    </reaction>
</comment>
<dbReference type="GO" id="GO:0046872">
    <property type="term" value="F:metal ion binding"/>
    <property type="evidence" value="ECO:0007669"/>
    <property type="project" value="UniProtKB-KW"/>
</dbReference>
<dbReference type="SUPFAM" id="SSF51695">
    <property type="entry name" value="PLC-like phosphodiesterases"/>
    <property type="match status" value="1"/>
</dbReference>
<organism evidence="7">
    <name type="scientific">Medioppia subpectinata</name>
    <dbReference type="NCBI Taxonomy" id="1979941"/>
    <lineage>
        <taxon>Eukaryota</taxon>
        <taxon>Metazoa</taxon>
        <taxon>Ecdysozoa</taxon>
        <taxon>Arthropoda</taxon>
        <taxon>Chelicerata</taxon>
        <taxon>Arachnida</taxon>
        <taxon>Acari</taxon>
        <taxon>Acariformes</taxon>
        <taxon>Sarcoptiformes</taxon>
        <taxon>Oribatida</taxon>
        <taxon>Brachypylina</taxon>
        <taxon>Oppioidea</taxon>
        <taxon>Oppiidae</taxon>
        <taxon>Medioppia</taxon>
    </lineage>
</organism>
<keyword evidence="3" id="KW-0460">Magnesium</keyword>
<feature type="domain" description="Phosphatidylinositol-specific phospholipase C X" evidence="6">
    <location>
        <begin position="11"/>
        <end position="59"/>
    </location>
</feature>
<dbReference type="GO" id="GO:0035556">
    <property type="term" value="P:intracellular signal transduction"/>
    <property type="evidence" value="ECO:0007669"/>
    <property type="project" value="InterPro"/>
</dbReference>
<dbReference type="PANTHER" id="PTHR10336">
    <property type="entry name" value="PHOSPHOINOSITIDE-SPECIFIC PHOSPHOLIPASE C FAMILY PROTEIN"/>
    <property type="match status" value="1"/>
</dbReference>
<dbReference type="InterPro" id="IPR000909">
    <property type="entry name" value="PLipase_C_PInositol-sp_X_dom"/>
</dbReference>
<dbReference type="InterPro" id="IPR017946">
    <property type="entry name" value="PLC-like_Pdiesterase_TIM-brl"/>
</dbReference>
<name>A0A7R9LNB7_9ACAR</name>
<evidence type="ECO:0000313" key="7">
    <source>
        <dbReference type="EMBL" id="CAD7643608.1"/>
    </source>
</evidence>
<dbReference type="Proteomes" id="UP000759131">
    <property type="component" value="Unassembled WGS sequence"/>
</dbReference>
<dbReference type="GO" id="GO:0016829">
    <property type="term" value="F:lyase activity"/>
    <property type="evidence" value="ECO:0007669"/>
    <property type="project" value="UniProtKB-KW"/>
</dbReference>
<keyword evidence="4" id="KW-1015">Disulfide bond</keyword>
<accession>A0A7R9LNB7</accession>
<gene>
    <name evidence="7" type="ORF">OSB1V03_LOCUS19675</name>
</gene>
<sequence>MPELYSKICDPIMKGCRCVKVDCYDGNDGPVVYHGNTLTSKVALEDVLETIHANAFVVS</sequence>
<keyword evidence="8" id="KW-1185">Reference proteome</keyword>
<evidence type="ECO:0000256" key="3">
    <source>
        <dbReference type="ARBA" id="ARBA00022842"/>
    </source>
</evidence>
<proteinExistence type="predicted"/>
<dbReference type="EMBL" id="OC884143">
    <property type="protein sequence ID" value="CAD7643608.1"/>
    <property type="molecule type" value="Genomic_DNA"/>
</dbReference>
<dbReference type="Gene3D" id="3.20.20.190">
    <property type="entry name" value="Phosphatidylinositol (PI) phosphodiesterase"/>
    <property type="match status" value="1"/>
</dbReference>
<keyword evidence="5" id="KW-0456">Lyase</keyword>
<keyword evidence="2" id="KW-0479">Metal-binding</keyword>
<dbReference type="PROSITE" id="PS50007">
    <property type="entry name" value="PIPLC_X_DOMAIN"/>
    <property type="match status" value="1"/>
</dbReference>